<feature type="transmembrane region" description="Helical" evidence="1">
    <location>
        <begin position="173"/>
        <end position="193"/>
    </location>
</feature>
<organism evidence="2 3">
    <name type="scientific">Collybiopsis luxurians FD-317 M1</name>
    <dbReference type="NCBI Taxonomy" id="944289"/>
    <lineage>
        <taxon>Eukaryota</taxon>
        <taxon>Fungi</taxon>
        <taxon>Dikarya</taxon>
        <taxon>Basidiomycota</taxon>
        <taxon>Agaricomycotina</taxon>
        <taxon>Agaricomycetes</taxon>
        <taxon>Agaricomycetidae</taxon>
        <taxon>Agaricales</taxon>
        <taxon>Marasmiineae</taxon>
        <taxon>Omphalotaceae</taxon>
        <taxon>Collybiopsis</taxon>
        <taxon>Collybiopsis luxurians</taxon>
    </lineage>
</organism>
<evidence type="ECO:0000313" key="3">
    <source>
        <dbReference type="Proteomes" id="UP000053593"/>
    </source>
</evidence>
<proteinExistence type="predicted"/>
<protein>
    <submittedName>
        <fullName evidence="2">Uncharacterized protein</fullName>
    </submittedName>
</protein>
<dbReference type="AlphaFoldDB" id="A0A0D0CR22"/>
<keyword evidence="1" id="KW-1133">Transmembrane helix</keyword>
<keyword evidence="1" id="KW-0812">Transmembrane</keyword>
<sequence length="338" mass="37320">MFCDRSVSEGRSFIETIVVLIQALQHTRSATNSRYALLNTPKEPLITFGQLECGLSIAGPVFGALNGTPDTAYAACCSITILPSMPIGRCRRIKGKKPLITSDLFAHASVLIAISLVIKISSTGFYFLNYESLLSECDGNAGIIEHGHSFVMLHALRTFLHPGNHLLSRGFKASAPSIIVLVVGFVAICYDIALVQMPKLDQKNPTKLDCLSRTTRRIFSGQSWYQLLKRPIWCHRYYHSREERKEIEGTWLSPGAAPARNITAIPNHADCANPPLIDQLALFFTGAACGDDVSFLYSAGRMMNKRTWIEFDTQLVVHRYHPTGMSGTRVGPDVIHGP</sequence>
<gene>
    <name evidence="2" type="ORF">GYMLUDRAFT_246621</name>
</gene>
<dbReference type="Proteomes" id="UP000053593">
    <property type="component" value="Unassembled WGS sequence"/>
</dbReference>
<dbReference type="HOGENOM" id="CLU_821476_0_0_1"/>
<keyword evidence="3" id="KW-1185">Reference proteome</keyword>
<accession>A0A0D0CR22</accession>
<evidence type="ECO:0000256" key="1">
    <source>
        <dbReference type="SAM" id="Phobius"/>
    </source>
</evidence>
<reference evidence="2 3" key="1">
    <citation type="submission" date="2014-04" db="EMBL/GenBank/DDBJ databases">
        <title>Evolutionary Origins and Diversification of the Mycorrhizal Mutualists.</title>
        <authorList>
            <consortium name="DOE Joint Genome Institute"/>
            <consortium name="Mycorrhizal Genomics Consortium"/>
            <person name="Kohler A."/>
            <person name="Kuo A."/>
            <person name="Nagy L.G."/>
            <person name="Floudas D."/>
            <person name="Copeland A."/>
            <person name="Barry K.W."/>
            <person name="Cichocki N."/>
            <person name="Veneault-Fourrey C."/>
            <person name="LaButti K."/>
            <person name="Lindquist E.A."/>
            <person name="Lipzen A."/>
            <person name="Lundell T."/>
            <person name="Morin E."/>
            <person name="Murat C."/>
            <person name="Riley R."/>
            <person name="Ohm R."/>
            <person name="Sun H."/>
            <person name="Tunlid A."/>
            <person name="Henrissat B."/>
            <person name="Grigoriev I.V."/>
            <person name="Hibbett D.S."/>
            <person name="Martin F."/>
        </authorList>
    </citation>
    <scope>NUCLEOTIDE SEQUENCE [LARGE SCALE GENOMIC DNA]</scope>
    <source>
        <strain evidence="2 3">FD-317 M1</strain>
    </source>
</reference>
<keyword evidence="1" id="KW-0472">Membrane</keyword>
<feature type="transmembrane region" description="Helical" evidence="1">
    <location>
        <begin position="104"/>
        <end position="128"/>
    </location>
</feature>
<dbReference type="EMBL" id="KN834788">
    <property type="protein sequence ID" value="KIK57973.1"/>
    <property type="molecule type" value="Genomic_DNA"/>
</dbReference>
<evidence type="ECO:0000313" key="2">
    <source>
        <dbReference type="EMBL" id="KIK57973.1"/>
    </source>
</evidence>
<name>A0A0D0CR22_9AGAR</name>